<name>A0A919B8Q9_9ACTN</name>
<dbReference type="InterPro" id="IPR046373">
    <property type="entry name" value="Acyl-CoA_Oxase/DH_mid-dom_sf"/>
</dbReference>
<dbReference type="InterPro" id="IPR009100">
    <property type="entry name" value="AcylCoA_DH/oxidase_NM_dom_sf"/>
</dbReference>
<reference evidence="5" key="2">
    <citation type="submission" date="2020-09" db="EMBL/GenBank/DDBJ databases">
        <authorList>
            <person name="Sun Q."/>
            <person name="Ohkuma M."/>
        </authorList>
    </citation>
    <scope>NUCLEOTIDE SEQUENCE</scope>
    <source>
        <strain evidence="5">JCM 4059</strain>
    </source>
</reference>
<evidence type="ECO:0000313" key="6">
    <source>
        <dbReference type="Proteomes" id="UP000638313"/>
    </source>
</evidence>
<dbReference type="Proteomes" id="UP000638313">
    <property type="component" value="Unassembled WGS sequence"/>
</dbReference>
<dbReference type="EMBL" id="BNBD01000023">
    <property type="protein sequence ID" value="GHF72804.1"/>
    <property type="molecule type" value="Genomic_DNA"/>
</dbReference>
<dbReference type="AlphaFoldDB" id="A0A919B8Q9"/>
<evidence type="ECO:0000256" key="1">
    <source>
        <dbReference type="ARBA" id="ARBA00022630"/>
    </source>
</evidence>
<proteinExistence type="predicted"/>
<dbReference type="PANTHER" id="PTHR43884">
    <property type="entry name" value="ACYL-COA DEHYDROGENASE"/>
    <property type="match status" value="1"/>
</dbReference>
<dbReference type="Gene3D" id="1.10.540.10">
    <property type="entry name" value="Acyl-CoA dehydrogenase/oxidase, N-terminal domain"/>
    <property type="match status" value="1"/>
</dbReference>
<organism evidence="5 6">
    <name type="scientific">Streptomyces mashuensis</name>
    <dbReference type="NCBI Taxonomy" id="33904"/>
    <lineage>
        <taxon>Bacteria</taxon>
        <taxon>Bacillati</taxon>
        <taxon>Actinomycetota</taxon>
        <taxon>Actinomycetes</taxon>
        <taxon>Kitasatosporales</taxon>
        <taxon>Streptomycetaceae</taxon>
        <taxon>Streptomyces</taxon>
    </lineage>
</organism>
<evidence type="ECO:0000256" key="3">
    <source>
        <dbReference type="ARBA" id="ARBA00023002"/>
    </source>
</evidence>
<dbReference type="InterPro" id="IPR037069">
    <property type="entry name" value="AcylCoA_DH/ox_N_sf"/>
</dbReference>
<accession>A0A919B8Q9</accession>
<dbReference type="RefSeq" id="WP_190133153.1">
    <property type="nucleotide sequence ID" value="NZ_BNBD01000023.1"/>
</dbReference>
<evidence type="ECO:0000256" key="2">
    <source>
        <dbReference type="ARBA" id="ARBA00022827"/>
    </source>
</evidence>
<dbReference type="InterPro" id="IPR006091">
    <property type="entry name" value="Acyl-CoA_Oxase/DH_mid-dom"/>
</dbReference>
<dbReference type="GO" id="GO:0050660">
    <property type="term" value="F:flavin adenine dinucleotide binding"/>
    <property type="evidence" value="ECO:0007669"/>
    <property type="project" value="InterPro"/>
</dbReference>
<dbReference type="SUPFAM" id="SSF56645">
    <property type="entry name" value="Acyl-CoA dehydrogenase NM domain-like"/>
    <property type="match status" value="1"/>
</dbReference>
<dbReference type="Pfam" id="PF02770">
    <property type="entry name" value="Acyl-CoA_dh_M"/>
    <property type="match status" value="1"/>
</dbReference>
<evidence type="ECO:0000259" key="4">
    <source>
        <dbReference type="Pfam" id="PF02770"/>
    </source>
</evidence>
<feature type="domain" description="Acyl-CoA oxidase/dehydrogenase middle" evidence="4">
    <location>
        <begin position="122"/>
        <end position="214"/>
    </location>
</feature>
<dbReference type="GO" id="GO:0003995">
    <property type="term" value="F:acyl-CoA dehydrogenase activity"/>
    <property type="evidence" value="ECO:0007669"/>
    <property type="project" value="TreeGrafter"/>
</dbReference>
<dbReference type="PANTHER" id="PTHR43884:SF20">
    <property type="entry name" value="ACYL-COA DEHYDROGENASE FADE28"/>
    <property type="match status" value="1"/>
</dbReference>
<keyword evidence="1" id="KW-0285">Flavoprotein</keyword>
<evidence type="ECO:0000313" key="5">
    <source>
        <dbReference type="EMBL" id="GHF72804.1"/>
    </source>
</evidence>
<keyword evidence="6" id="KW-1185">Reference proteome</keyword>
<keyword evidence="2" id="KW-0274">FAD</keyword>
<gene>
    <name evidence="5" type="ORF">GCM10010218_62500</name>
</gene>
<reference evidence="5" key="1">
    <citation type="journal article" date="2014" name="Int. J. Syst. Evol. Microbiol.">
        <title>Complete genome sequence of Corynebacterium casei LMG S-19264T (=DSM 44701T), isolated from a smear-ripened cheese.</title>
        <authorList>
            <consortium name="US DOE Joint Genome Institute (JGI-PGF)"/>
            <person name="Walter F."/>
            <person name="Albersmeier A."/>
            <person name="Kalinowski J."/>
            <person name="Ruckert C."/>
        </authorList>
    </citation>
    <scope>NUCLEOTIDE SEQUENCE</scope>
    <source>
        <strain evidence="5">JCM 4059</strain>
    </source>
</reference>
<keyword evidence="3" id="KW-0560">Oxidoreductase</keyword>
<comment type="caution">
    <text evidence="5">The sequence shown here is derived from an EMBL/GenBank/DDBJ whole genome shotgun (WGS) entry which is preliminary data.</text>
</comment>
<sequence length="378" mass="38813">MSFLDTEREVLEWLLPGLDATLAAHPLARLERPGSPAVAAFREAGGAGVLVPDRHGGLGATPLEAVRLQRAVGARCPSLAVATTMHHFAVAGLVEAGRHGTGFEGMLLEAIVADDLLLASGFAEGRTGQSFLRPGITARRRGANVLLNGSKKPCSLAHSMDVLAASVTTTDEDGTERLALAFVPAQTPGVSVRPYWRSSVLAGAESEEVVLTDVVLDPQLVVLTDVSTGSSAPGPVHLAGFLWFQVLITAGYLGTAGALVERVLRCGGGSAAERAALVTGLDAAMLAVEAVAREMGDTAEWGDPLLVKALTARYAAQDAIARATQGALAALGGTAFLGSDEGTYLASAATGLTFHPPARGRTAEALCAALDGQALRIE</sequence>
<dbReference type="Gene3D" id="2.40.110.10">
    <property type="entry name" value="Butyryl-CoA Dehydrogenase, subunit A, domain 2"/>
    <property type="match status" value="1"/>
</dbReference>
<protein>
    <submittedName>
        <fullName evidence="5">Oxidoreductase</fullName>
    </submittedName>
</protein>